<accession>K9VSN5</accession>
<protein>
    <submittedName>
        <fullName evidence="1">Uncharacterized protein</fullName>
    </submittedName>
</protein>
<evidence type="ECO:0000313" key="2">
    <source>
        <dbReference type="Proteomes" id="UP000010478"/>
    </source>
</evidence>
<proteinExistence type="predicted"/>
<dbReference type="Proteomes" id="UP000010478">
    <property type="component" value="Plasmid pOSC7112.01"/>
</dbReference>
<dbReference type="KEGG" id="oni:Osc7112_6424"/>
<keyword evidence="1" id="KW-0614">Plasmid</keyword>
<evidence type="ECO:0000313" key="1">
    <source>
        <dbReference type="EMBL" id="AFZ10574.1"/>
    </source>
</evidence>
<gene>
    <name evidence="1" type="ORF">Osc7112_6424</name>
</gene>
<dbReference type="EMBL" id="CP003615">
    <property type="protein sequence ID" value="AFZ10574.1"/>
    <property type="molecule type" value="Genomic_DNA"/>
</dbReference>
<sequence length="87" mass="10091">MGCLVRWGGGSRPDMASWFGYAQWKIFHWASGWGGNVDDCYPSLHPPSDPPDLMDRPGKVIVEWENMNFDERIQADPSYIERVYLWV</sequence>
<reference evidence="1 2" key="1">
    <citation type="submission" date="2012-05" db="EMBL/GenBank/DDBJ databases">
        <title>Finished plasmid 1 of genome of Oscillatoria sp. PCC 7112.</title>
        <authorList>
            <consortium name="US DOE Joint Genome Institute"/>
            <person name="Gugger M."/>
            <person name="Coursin T."/>
            <person name="Rippka R."/>
            <person name="Tandeau De Marsac N."/>
            <person name="Huntemann M."/>
            <person name="Wei C.-L."/>
            <person name="Han J."/>
            <person name="Detter J.C."/>
            <person name="Han C."/>
            <person name="Tapia R."/>
            <person name="Davenport K."/>
            <person name="Daligault H."/>
            <person name="Erkkila T."/>
            <person name="Gu W."/>
            <person name="Munk A.C.C."/>
            <person name="Teshima H."/>
            <person name="Xu Y."/>
            <person name="Chain P."/>
            <person name="Chen A."/>
            <person name="Krypides N."/>
            <person name="Mavromatis K."/>
            <person name="Markowitz V."/>
            <person name="Szeto E."/>
            <person name="Ivanova N."/>
            <person name="Mikhailova N."/>
            <person name="Ovchinnikova G."/>
            <person name="Pagani I."/>
            <person name="Pati A."/>
            <person name="Goodwin L."/>
            <person name="Peters L."/>
            <person name="Pitluck S."/>
            <person name="Woyke T."/>
            <person name="Kerfeld C."/>
        </authorList>
    </citation>
    <scope>NUCLEOTIDE SEQUENCE [LARGE SCALE GENOMIC DNA]</scope>
    <source>
        <strain evidence="1 2">PCC 7112</strain>
        <plasmid evidence="1 2">pOSC7112.01</plasmid>
    </source>
</reference>
<name>K9VSN5_9CYAN</name>
<organism evidence="1 2">
    <name type="scientific">Phormidium nigroviride PCC 7112</name>
    <dbReference type="NCBI Taxonomy" id="179408"/>
    <lineage>
        <taxon>Bacteria</taxon>
        <taxon>Bacillati</taxon>
        <taxon>Cyanobacteriota</taxon>
        <taxon>Cyanophyceae</taxon>
        <taxon>Oscillatoriophycideae</taxon>
        <taxon>Oscillatoriales</taxon>
        <taxon>Oscillatoriaceae</taxon>
        <taxon>Phormidium</taxon>
    </lineage>
</organism>
<dbReference type="HOGENOM" id="CLU_2480372_0_0_3"/>
<keyword evidence="2" id="KW-1185">Reference proteome</keyword>
<geneLocation type="plasmid" evidence="1 2">
    <name>pOSC7112.01</name>
</geneLocation>
<dbReference type="AlphaFoldDB" id="K9VSN5"/>